<evidence type="ECO:0000256" key="1">
    <source>
        <dbReference type="SAM" id="Coils"/>
    </source>
</evidence>
<proteinExistence type="predicted"/>
<evidence type="ECO:0000256" key="2">
    <source>
        <dbReference type="SAM" id="MobiDB-lite"/>
    </source>
</evidence>
<keyword evidence="3" id="KW-1185">Reference proteome</keyword>
<dbReference type="Gene3D" id="1.20.1270.70">
    <property type="entry name" value="Designed single chain three-helix bundle"/>
    <property type="match status" value="1"/>
</dbReference>
<keyword evidence="1" id="KW-0175">Coiled coil</keyword>
<dbReference type="RefSeq" id="XP_070142296.1">
    <property type="nucleotide sequence ID" value="XM_070286195.1"/>
</dbReference>
<feature type="coiled-coil region" evidence="1">
    <location>
        <begin position="30"/>
        <end position="96"/>
    </location>
</feature>
<evidence type="ECO:0000313" key="4">
    <source>
        <dbReference type="RefSeq" id="XP_070142296.1"/>
    </source>
</evidence>
<dbReference type="GeneID" id="138928695"/>
<gene>
    <name evidence="4" type="primary">LOC138928695</name>
</gene>
<dbReference type="Proteomes" id="UP001652661">
    <property type="component" value="Chromosome 3R"/>
</dbReference>
<feature type="region of interest" description="Disordered" evidence="2">
    <location>
        <begin position="1"/>
        <end position="20"/>
    </location>
</feature>
<sequence length="302" mass="34059">MSAAKRLRERSNTELKAPDATSTQMLQLINARFDEQKDILSKELRESEARVLCNLQEKFQAMAAEISNLTQRVTQLENEVKKVDELQQRVQELGSQLSAKGSASGLVGQLKQQVVDLDARLAAKCNAEEEAAVATNLRWHGVPQVEGENLKTLYHKLCFSLNLTPPPPVRTVFRTRPRRSGQTIVDPVIIIKFEHVLAKAELLRAIGAYRRNNKKQLSLQLIGFESPALIYLNEQLTKHNYDIFKEAMRCKKHNRLTGVLTRRGVVYVKLSDGGEPRYVQSSHELSELINDAGGADKSTFRE</sequence>
<reference evidence="4" key="1">
    <citation type="submission" date="2025-08" db="UniProtKB">
        <authorList>
            <consortium name="RefSeq"/>
        </authorList>
    </citation>
    <scope>IDENTIFICATION</scope>
    <source>
        <strain evidence="4">14028-0561.14</strain>
        <tissue evidence="4">Whole fly</tissue>
    </source>
</reference>
<accession>A0ABM4GHW4</accession>
<evidence type="ECO:0000313" key="3">
    <source>
        <dbReference type="Proteomes" id="UP001652661"/>
    </source>
</evidence>
<protein>
    <submittedName>
        <fullName evidence="4">Uncharacterized protein</fullName>
    </submittedName>
</protein>
<name>A0ABM4GHW4_DROKI</name>
<organism evidence="3 4">
    <name type="scientific">Drosophila kikkawai</name>
    <name type="common">Fruit fly</name>
    <dbReference type="NCBI Taxonomy" id="30033"/>
    <lineage>
        <taxon>Eukaryota</taxon>
        <taxon>Metazoa</taxon>
        <taxon>Ecdysozoa</taxon>
        <taxon>Arthropoda</taxon>
        <taxon>Hexapoda</taxon>
        <taxon>Insecta</taxon>
        <taxon>Pterygota</taxon>
        <taxon>Neoptera</taxon>
        <taxon>Endopterygota</taxon>
        <taxon>Diptera</taxon>
        <taxon>Brachycera</taxon>
        <taxon>Muscomorpha</taxon>
        <taxon>Ephydroidea</taxon>
        <taxon>Drosophilidae</taxon>
        <taxon>Drosophila</taxon>
        <taxon>Sophophora</taxon>
    </lineage>
</organism>